<evidence type="ECO:0000259" key="5">
    <source>
        <dbReference type="SMART" id="SM00226"/>
    </source>
</evidence>
<name>A0ABT7QTP8_9BACT</name>
<dbReference type="InterPro" id="IPR036196">
    <property type="entry name" value="Ptyr_pPase_sf"/>
</dbReference>
<keyword evidence="4" id="KW-0904">Protein phosphatase</keyword>
<dbReference type="Pfam" id="PF01451">
    <property type="entry name" value="LMWPc"/>
    <property type="match status" value="1"/>
</dbReference>
<evidence type="ECO:0000256" key="4">
    <source>
        <dbReference type="ARBA" id="ARBA00022912"/>
    </source>
</evidence>
<evidence type="ECO:0000256" key="2">
    <source>
        <dbReference type="ARBA" id="ARBA00013064"/>
    </source>
</evidence>
<dbReference type="EC" id="3.1.3.48" evidence="2"/>
<evidence type="ECO:0000256" key="1">
    <source>
        <dbReference type="ARBA" id="ARBA00011063"/>
    </source>
</evidence>
<dbReference type="PANTHER" id="PTHR11717">
    <property type="entry name" value="LOW MOLECULAR WEIGHT PROTEIN TYROSINE PHOSPHATASE"/>
    <property type="match status" value="1"/>
</dbReference>
<evidence type="ECO:0000313" key="7">
    <source>
        <dbReference type="Proteomes" id="UP001169066"/>
    </source>
</evidence>
<dbReference type="EMBL" id="JAQIBC010000008">
    <property type="protein sequence ID" value="MDM5264444.1"/>
    <property type="molecule type" value="Genomic_DNA"/>
</dbReference>
<keyword evidence="7" id="KW-1185">Reference proteome</keyword>
<dbReference type="RefSeq" id="WP_289402342.1">
    <property type="nucleotide sequence ID" value="NZ_JAQIBC010000008.1"/>
</dbReference>
<evidence type="ECO:0000256" key="3">
    <source>
        <dbReference type="ARBA" id="ARBA00022801"/>
    </source>
</evidence>
<feature type="domain" description="Phosphotyrosine protein phosphatase I" evidence="5">
    <location>
        <begin position="2"/>
        <end position="145"/>
    </location>
</feature>
<dbReference type="InterPro" id="IPR050438">
    <property type="entry name" value="LMW_PTPase"/>
</dbReference>
<gene>
    <name evidence="6" type="ORF">PF327_09570</name>
</gene>
<accession>A0ABT7QTP8</accession>
<comment type="caution">
    <text evidence="6">The sequence shown here is derived from an EMBL/GenBank/DDBJ whole genome shotgun (WGS) entry which is preliminary data.</text>
</comment>
<reference evidence="6" key="1">
    <citation type="submission" date="2023-01" db="EMBL/GenBank/DDBJ databases">
        <title>Sulfurovum sp. XTW-4 genome assembly.</title>
        <authorList>
            <person name="Wang J."/>
        </authorList>
    </citation>
    <scope>NUCLEOTIDE SEQUENCE</scope>
    <source>
        <strain evidence="6">XTW-4</strain>
    </source>
</reference>
<proteinExistence type="inferred from homology"/>
<dbReference type="CDD" id="cd16343">
    <property type="entry name" value="LMWPTP"/>
    <property type="match status" value="1"/>
</dbReference>
<comment type="similarity">
    <text evidence="1">Belongs to the low molecular weight phosphotyrosine protein phosphatase family.</text>
</comment>
<dbReference type="InterPro" id="IPR017867">
    <property type="entry name" value="Tyr_phospatase_low_mol_wt"/>
</dbReference>
<keyword evidence="3" id="KW-0378">Hydrolase</keyword>
<dbReference type="SMART" id="SM00226">
    <property type="entry name" value="LMWPc"/>
    <property type="match status" value="1"/>
</dbReference>
<dbReference type="Gene3D" id="3.40.50.2300">
    <property type="match status" value="1"/>
</dbReference>
<dbReference type="InterPro" id="IPR023485">
    <property type="entry name" value="Ptyr_pPase"/>
</dbReference>
<dbReference type="PRINTS" id="PR00719">
    <property type="entry name" value="LMWPTPASE"/>
</dbReference>
<sequence>MDRILFVCLGNICRSPLAHGVAEHIVNTKGLELFIDSAGTSDWHKGEAPCEHSIKVAKQYNIDISQQHSRPIIQEDITSFNYIVAMDKQNKSDLEAFGFSNVYLLGDFGDYQGGDVPDPYFFEGFEGFDHVYNMVSVCVEDFMEKVENGSL</sequence>
<evidence type="ECO:0000313" key="6">
    <source>
        <dbReference type="EMBL" id="MDM5264444.1"/>
    </source>
</evidence>
<dbReference type="SUPFAM" id="SSF52788">
    <property type="entry name" value="Phosphotyrosine protein phosphatases I"/>
    <property type="match status" value="1"/>
</dbReference>
<organism evidence="6 7">
    <name type="scientific">Sulfurovum xiamenensis</name>
    <dbReference type="NCBI Taxonomy" id="3019066"/>
    <lineage>
        <taxon>Bacteria</taxon>
        <taxon>Pseudomonadati</taxon>
        <taxon>Campylobacterota</taxon>
        <taxon>Epsilonproteobacteria</taxon>
        <taxon>Campylobacterales</taxon>
        <taxon>Sulfurovaceae</taxon>
        <taxon>Sulfurovum</taxon>
    </lineage>
</organism>
<dbReference type="PANTHER" id="PTHR11717:SF7">
    <property type="entry name" value="LOW MOLECULAR WEIGHT PHOSPHOTYROSINE PROTEIN PHOSPHATASE"/>
    <property type="match status" value="1"/>
</dbReference>
<protein>
    <recommendedName>
        <fullName evidence="2">protein-tyrosine-phosphatase</fullName>
        <ecNumber evidence="2">3.1.3.48</ecNumber>
    </recommendedName>
</protein>
<dbReference type="Proteomes" id="UP001169066">
    <property type="component" value="Unassembled WGS sequence"/>
</dbReference>